<dbReference type="Proteomes" id="UP000034213">
    <property type="component" value="Unassembled WGS sequence"/>
</dbReference>
<dbReference type="SMART" id="SM00388">
    <property type="entry name" value="HisKA"/>
    <property type="match status" value="1"/>
</dbReference>
<dbReference type="PANTHER" id="PTHR45436:SF5">
    <property type="entry name" value="SENSOR HISTIDINE KINASE TRCS"/>
    <property type="match status" value="1"/>
</dbReference>
<evidence type="ECO:0000313" key="15">
    <source>
        <dbReference type="Proteomes" id="UP000034213"/>
    </source>
</evidence>
<evidence type="ECO:0000259" key="12">
    <source>
        <dbReference type="PROSITE" id="PS50109"/>
    </source>
</evidence>
<dbReference type="GO" id="GO:0005886">
    <property type="term" value="C:plasma membrane"/>
    <property type="evidence" value="ECO:0007669"/>
    <property type="project" value="TreeGrafter"/>
</dbReference>
<evidence type="ECO:0000259" key="13">
    <source>
        <dbReference type="PROSITE" id="PS50885"/>
    </source>
</evidence>
<evidence type="ECO:0000256" key="2">
    <source>
        <dbReference type="ARBA" id="ARBA00004370"/>
    </source>
</evidence>
<comment type="caution">
    <text evidence="14">The sequence shown here is derived from an EMBL/GenBank/DDBJ whole genome shotgun (WGS) entry which is preliminary data.</text>
</comment>
<evidence type="ECO:0000256" key="6">
    <source>
        <dbReference type="ARBA" id="ARBA00022692"/>
    </source>
</evidence>
<dbReference type="SUPFAM" id="SSF55874">
    <property type="entry name" value="ATPase domain of HSP90 chaperone/DNA topoisomerase II/histidine kinase"/>
    <property type="match status" value="1"/>
</dbReference>
<evidence type="ECO:0000256" key="4">
    <source>
        <dbReference type="ARBA" id="ARBA00022553"/>
    </source>
</evidence>
<evidence type="ECO:0000256" key="9">
    <source>
        <dbReference type="ARBA" id="ARBA00023012"/>
    </source>
</evidence>
<comment type="catalytic activity">
    <reaction evidence="1">
        <text>ATP + protein L-histidine = ADP + protein N-phospho-L-histidine.</text>
        <dbReference type="EC" id="2.7.13.3"/>
    </reaction>
</comment>
<keyword evidence="10 11" id="KW-0472">Membrane</keyword>
<feature type="transmembrane region" description="Helical" evidence="11">
    <location>
        <begin position="12"/>
        <end position="34"/>
    </location>
</feature>
<dbReference type="CDD" id="cd00082">
    <property type="entry name" value="HisKA"/>
    <property type="match status" value="1"/>
</dbReference>
<dbReference type="Pfam" id="PF02518">
    <property type="entry name" value="HATPase_c"/>
    <property type="match status" value="1"/>
</dbReference>
<evidence type="ECO:0000256" key="11">
    <source>
        <dbReference type="SAM" id="Phobius"/>
    </source>
</evidence>
<dbReference type="InterPro" id="IPR005467">
    <property type="entry name" value="His_kinase_dom"/>
</dbReference>
<evidence type="ECO:0000256" key="8">
    <source>
        <dbReference type="ARBA" id="ARBA00022989"/>
    </source>
</evidence>
<dbReference type="InterPro" id="IPR003661">
    <property type="entry name" value="HisK_dim/P_dom"/>
</dbReference>
<dbReference type="InterPro" id="IPR003660">
    <property type="entry name" value="HAMP_dom"/>
</dbReference>
<dbReference type="Pfam" id="PF00512">
    <property type="entry name" value="HisKA"/>
    <property type="match status" value="1"/>
</dbReference>
<dbReference type="SUPFAM" id="SSF47384">
    <property type="entry name" value="Homodimeric domain of signal transducing histidine kinase"/>
    <property type="match status" value="1"/>
</dbReference>
<dbReference type="InterPro" id="IPR003594">
    <property type="entry name" value="HATPase_dom"/>
</dbReference>
<dbReference type="PANTHER" id="PTHR45436">
    <property type="entry name" value="SENSOR HISTIDINE KINASE YKOH"/>
    <property type="match status" value="1"/>
</dbReference>
<dbReference type="AlphaFoldDB" id="A0A0G1EZ79"/>
<evidence type="ECO:0000313" key="14">
    <source>
        <dbReference type="EMBL" id="KKS79933.1"/>
    </source>
</evidence>
<evidence type="ECO:0000256" key="5">
    <source>
        <dbReference type="ARBA" id="ARBA00022679"/>
    </source>
</evidence>
<dbReference type="InterPro" id="IPR036890">
    <property type="entry name" value="HATPase_C_sf"/>
</dbReference>
<feature type="domain" description="HAMP" evidence="13">
    <location>
        <begin position="182"/>
        <end position="235"/>
    </location>
</feature>
<dbReference type="InterPro" id="IPR004358">
    <property type="entry name" value="Sig_transdc_His_kin-like_C"/>
</dbReference>
<dbReference type="InterPro" id="IPR036097">
    <property type="entry name" value="HisK_dim/P_sf"/>
</dbReference>
<keyword evidence="5" id="KW-0808">Transferase</keyword>
<keyword evidence="4" id="KW-0597">Phosphoprotein</keyword>
<evidence type="ECO:0000256" key="3">
    <source>
        <dbReference type="ARBA" id="ARBA00012438"/>
    </source>
</evidence>
<name>A0A0G1EZ79_9BACT</name>
<accession>A0A0G1EZ79</accession>
<dbReference type="PATRIC" id="fig|1618369.3.peg.351"/>
<evidence type="ECO:0000256" key="1">
    <source>
        <dbReference type="ARBA" id="ARBA00000085"/>
    </source>
</evidence>
<dbReference type="InterPro" id="IPR050428">
    <property type="entry name" value="TCS_sensor_his_kinase"/>
</dbReference>
<keyword evidence="6 11" id="KW-0812">Transmembrane</keyword>
<organism evidence="14 15">
    <name type="scientific">Candidatus Beckwithbacteria bacterium GW2011_GWA2_43_10</name>
    <dbReference type="NCBI Taxonomy" id="1618369"/>
    <lineage>
        <taxon>Bacteria</taxon>
        <taxon>Candidatus Beckwithiibacteriota</taxon>
    </lineage>
</organism>
<proteinExistence type="predicted"/>
<reference evidence="14 15" key="1">
    <citation type="journal article" date="2015" name="Nature">
        <title>rRNA introns, odd ribosomes, and small enigmatic genomes across a large radiation of phyla.</title>
        <authorList>
            <person name="Brown C.T."/>
            <person name="Hug L.A."/>
            <person name="Thomas B.C."/>
            <person name="Sharon I."/>
            <person name="Castelle C.J."/>
            <person name="Singh A."/>
            <person name="Wilkins M.J."/>
            <person name="Williams K.H."/>
            <person name="Banfield J.F."/>
        </authorList>
    </citation>
    <scope>NUCLEOTIDE SEQUENCE [LARGE SCALE GENOMIC DNA]</scope>
</reference>
<sequence length="436" mass="48276">MIQTLKGRLSLWYFFSVGIIFLAFSVAISVLLWITLQKQIDHHVYIVVKEAQQIVKNYQASEREELIKNLVSAQGMTVVVLSPDGAPILETNSPDIALITEHQLQKIMLSQSLHESEPTHFTESDIRFAAIPTPVRAGKGVVAVGYSTKILYAAFYRLLFILAGSVVFLVLPTTYLGYKLLQKQLHPLEEIALYAQSISSLPLSHRLELSHPTRELLTIQESFNLMLEKLGEFFSAAAHALKTPLTVLRLQIENVQLAESSKNKLLVTIDQVSETIQDLLYLSKIGQVKTKPRLVNISAIMVNLAELAATLGSNKQISVTSKIEPDIIISGDEKTLTRALSNLVQNAVNYTKNHGQVELKLTKQAEKIFIVIRDTGIGISNKDLPNIFRRFYRGRNAVLPGSGLGLPIAKAVIESFGGSIAVHSRLYRGTTVTVTL</sequence>
<dbReference type="PROSITE" id="PS50885">
    <property type="entry name" value="HAMP"/>
    <property type="match status" value="1"/>
</dbReference>
<feature type="transmembrane region" description="Helical" evidence="11">
    <location>
        <begin position="158"/>
        <end position="178"/>
    </location>
</feature>
<evidence type="ECO:0000256" key="10">
    <source>
        <dbReference type="ARBA" id="ARBA00023136"/>
    </source>
</evidence>
<comment type="subcellular location">
    <subcellularLocation>
        <location evidence="2">Membrane</location>
    </subcellularLocation>
</comment>
<feature type="domain" description="Histidine kinase" evidence="12">
    <location>
        <begin position="236"/>
        <end position="436"/>
    </location>
</feature>
<dbReference type="SMART" id="SM00304">
    <property type="entry name" value="HAMP"/>
    <property type="match status" value="1"/>
</dbReference>
<dbReference type="Gene3D" id="3.30.565.10">
    <property type="entry name" value="Histidine kinase-like ATPase, C-terminal domain"/>
    <property type="match status" value="1"/>
</dbReference>
<dbReference type="SMART" id="SM00387">
    <property type="entry name" value="HATPase_c"/>
    <property type="match status" value="1"/>
</dbReference>
<evidence type="ECO:0000256" key="7">
    <source>
        <dbReference type="ARBA" id="ARBA00022777"/>
    </source>
</evidence>
<dbReference type="GO" id="GO:0000155">
    <property type="term" value="F:phosphorelay sensor kinase activity"/>
    <property type="evidence" value="ECO:0007669"/>
    <property type="project" value="InterPro"/>
</dbReference>
<protein>
    <recommendedName>
        <fullName evidence="3">histidine kinase</fullName>
        <ecNumber evidence="3">2.7.13.3</ecNumber>
    </recommendedName>
</protein>
<keyword evidence="7 14" id="KW-0418">Kinase</keyword>
<keyword evidence="9" id="KW-0902">Two-component regulatory system</keyword>
<dbReference type="EMBL" id="LCEW01000023">
    <property type="protein sequence ID" value="KKS79933.1"/>
    <property type="molecule type" value="Genomic_DNA"/>
</dbReference>
<dbReference type="STRING" id="1618369.UV54_C0023G0002"/>
<dbReference type="PROSITE" id="PS50109">
    <property type="entry name" value="HIS_KIN"/>
    <property type="match status" value="1"/>
</dbReference>
<dbReference type="EC" id="2.7.13.3" evidence="3"/>
<dbReference type="PRINTS" id="PR00344">
    <property type="entry name" value="BCTRLSENSOR"/>
</dbReference>
<gene>
    <name evidence="14" type="ORF">UV54_C0023G0002</name>
</gene>
<dbReference type="Gene3D" id="1.10.287.130">
    <property type="match status" value="1"/>
</dbReference>
<keyword evidence="8 11" id="KW-1133">Transmembrane helix</keyword>
<dbReference type="FunFam" id="3.30.565.10:FF:000006">
    <property type="entry name" value="Sensor histidine kinase WalK"/>
    <property type="match status" value="1"/>
</dbReference>